<evidence type="ECO:0008006" key="3">
    <source>
        <dbReference type="Google" id="ProtNLM"/>
    </source>
</evidence>
<comment type="caution">
    <text evidence="1">The sequence shown here is derived from an EMBL/GenBank/DDBJ whole genome shotgun (WGS) entry which is preliminary data.</text>
</comment>
<accession>A0ABR1I3F1</accession>
<protein>
    <recommendedName>
        <fullName evidence="3">Arrestin C-terminal-like domain-containing protein</fullName>
    </recommendedName>
</protein>
<keyword evidence="2" id="KW-1185">Reference proteome</keyword>
<evidence type="ECO:0000313" key="2">
    <source>
        <dbReference type="Proteomes" id="UP001498421"/>
    </source>
</evidence>
<name>A0ABR1I3F1_9HYPO</name>
<sequence length="362" mass="40571">MSVGRGDGSSRIYRGRFNLINAPYNTQTIFEGPLHIPDGGEEQTWPFSVVIPTYVDPSTLGVTHRHHSYLPIDEADVATHVLRSSFNSRQYGRRLNKEGFIEYYLRAEVRITRNRSTDTHEAILPVEVKRVDLDPPIVNFKLKLWKFRQSFSLKIHPIPFRARVVPHWDTSSKIINGARPTAKVTALSMVIVAQTEVKCVSGINTLNADTRGKLDLRIEDAMAEVEDPIDVPCTHEGPAVDIGEILNLRIGRRGRIGKLSKNDTLNPSFKTYNIRHDHTLVWFMIVEVVGEEIRTRAVQAITIITASDDGVEIQAARALQRGETWMNPSAETQAPPSFLQVQAEDVRRRASEGGGNFSISAS</sequence>
<dbReference type="Proteomes" id="UP001498421">
    <property type="component" value="Unassembled WGS sequence"/>
</dbReference>
<gene>
    <name evidence="1" type="ORF">QQZ08_005707</name>
</gene>
<evidence type="ECO:0000313" key="1">
    <source>
        <dbReference type="EMBL" id="KAK7427769.1"/>
    </source>
</evidence>
<organism evidence="1 2">
    <name type="scientific">Neonectria magnoliae</name>
    <dbReference type="NCBI Taxonomy" id="2732573"/>
    <lineage>
        <taxon>Eukaryota</taxon>
        <taxon>Fungi</taxon>
        <taxon>Dikarya</taxon>
        <taxon>Ascomycota</taxon>
        <taxon>Pezizomycotina</taxon>
        <taxon>Sordariomycetes</taxon>
        <taxon>Hypocreomycetidae</taxon>
        <taxon>Hypocreales</taxon>
        <taxon>Nectriaceae</taxon>
        <taxon>Neonectria</taxon>
    </lineage>
</organism>
<dbReference type="EMBL" id="JAZAVK010000049">
    <property type="protein sequence ID" value="KAK7427769.1"/>
    <property type="molecule type" value="Genomic_DNA"/>
</dbReference>
<proteinExistence type="predicted"/>
<reference evidence="1 2" key="1">
    <citation type="journal article" date="2025" name="Microbiol. Resour. Announc.">
        <title>Draft genome sequences for Neonectria magnoliae and Neonectria punicea, canker pathogens of Liriodendron tulipifera and Acer saccharum in West Virginia.</title>
        <authorList>
            <person name="Petronek H.M."/>
            <person name="Kasson M.T."/>
            <person name="Metheny A.M."/>
            <person name="Stauder C.M."/>
            <person name="Lovett B."/>
            <person name="Lynch S.C."/>
            <person name="Garnas J.R."/>
            <person name="Kasson L.R."/>
            <person name="Stajich J.E."/>
        </authorList>
    </citation>
    <scope>NUCLEOTIDE SEQUENCE [LARGE SCALE GENOMIC DNA]</scope>
    <source>
        <strain evidence="1 2">NRRL 64651</strain>
    </source>
</reference>